<protein>
    <submittedName>
        <fullName evidence="4">Secretory serine protease</fullName>
    </submittedName>
</protein>
<dbReference type="Pfam" id="PF00089">
    <property type="entry name" value="Trypsin"/>
    <property type="match status" value="1"/>
</dbReference>
<dbReference type="GO" id="GO:0004252">
    <property type="term" value="F:serine-type endopeptidase activity"/>
    <property type="evidence" value="ECO:0007669"/>
    <property type="project" value="InterPro"/>
</dbReference>
<dbReference type="STRING" id="288705.RSal33209_0898"/>
<dbReference type="InterPro" id="IPR001314">
    <property type="entry name" value="Peptidase_S1A"/>
</dbReference>
<dbReference type="SMART" id="SM00020">
    <property type="entry name" value="Tryp_SPc"/>
    <property type="match status" value="1"/>
</dbReference>
<evidence type="ECO:0000313" key="5">
    <source>
        <dbReference type="Proteomes" id="UP000002007"/>
    </source>
</evidence>
<dbReference type="InterPro" id="IPR009003">
    <property type="entry name" value="Peptidase_S1_PA"/>
</dbReference>
<gene>
    <name evidence="4" type="ordered locus">RSal33209_0898</name>
</gene>
<dbReference type="PANTHER" id="PTHR24276:SF98">
    <property type="entry name" value="FI18310P1-RELATED"/>
    <property type="match status" value="1"/>
</dbReference>
<keyword evidence="2" id="KW-1015">Disulfide bond</keyword>
<dbReference type="SUPFAM" id="SSF50494">
    <property type="entry name" value="Trypsin-like serine proteases"/>
    <property type="match status" value="1"/>
</dbReference>
<dbReference type="GO" id="GO:0006508">
    <property type="term" value="P:proteolysis"/>
    <property type="evidence" value="ECO:0007669"/>
    <property type="project" value="UniProtKB-KW"/>
</dbReference>
<evidence type="ECO:0000256" key="2">
    <source>
        <dbReference type="ARBA" id="ARBA00023157"/>
    </source>
</evidence>
<dbReference type="PROSITE" id="PS50240">
    <property type="entry name" value="TRYPSIN_DOM"/>
    <property type="match status" value="1"/>
</dbReference>
<keyword evidence="4" id="KW-0645">Protease</keyword>
<dbReference type="HOGENOM" id="CLU_006842_7_5_11"/>
<accession>A9WQJ9</accession>
<dbReference type="eggNOG" id="COG5640">
    <property type="taxonomic scope" value="Bacteria"/>
</dbReference>
<dbReference type="EMBL" id="CP000910">
    <property type="protein sequence ID" value="ABY22641.1"/>
    <property type="molecule type" value="Genomic_DNA"/>
</dbReference>
<dbReference type="InterPro" id="IPR001254">
    <property type="entry name" value="Trypsin_dom"/>
</dbReference>
<keyword evidence="5" id="KW-1185">Reference proteome</keyword>
<keyword evidence="4" id="KW-0378">Hydrolase</keyword>
<dbReference type="KEGG" id="rsa:RSal33209_0898"/>
<dbReference type="PANTHER" id="PTHR24276">
    <property type="entry name" value="POLYSERASE-RELATED"/>
    <property type="match status" value="1"/>
</dbReference>
<dbReference type="AlphaFoldDB" id="A9WQJ9"/>
<organism evidence="4 5">
    <name type="scientific">Renibacterium salmoninarum (strain ATCC 33209 / DSM 20767 / JCM 11484 / NBRC 15589 / NCIMB 2235)</name>
    <dbReference type="NCBI Taxonomy" id="288705"/>
    <lineage>
        <taxon>Bacteria</taxon>
        <taxon>Bacillati</taxon>
        <taxon>Actinomycetota</taxon>
        <taxon>Actinomycetes</taxon>
        <taxon>Micrococcales</taxon>
        <taxon>Micrococcaceae</taxon>
        <taxon>Renibacterium</taxon>
    </lineage>
</organism>
<dbReference type="PRINTS" id="PR00722">
    <property type="entry name" value="CHYMOTRYPSIN"/>
</dbReference>
<feature type="domain" description="Peptidase S1" evidence="3">
    <location>
        <begin position="69"/>
        <end position="275"/>
    </location>
</feature>
<dbReference type="InterPro" id="IPR050430">
    <property type="entry name" value="Peptidase_S1"/>
</dbReference>
<dbReference type="MEROPS" id="S01.318"/>
<evidence type="ECO:0000256" key="1">
    <source>
        <dbReference type="ARBA" id="ARBA00007664"/>
    </source>
</evidence>
<proteinExistence type="inferred from homology"/>
<name>A9WQJ9_RENSM</name>
<dbReference type="Gene3D" id="2.40.10.10">
    <property type="entry name" value="Trypsin-like serine proteases"/>
    <property type="match status" value="1"/>
</dbReference>
<dbReference type="Proteomes" id="UP000002007">
    <property type="component" value="Chromosome"/>
</dbReference>
<evidence type="ECO:0000313" key="4">
    <source>
        <dbReference type="EMBL" id="ABY22641.1"/>
    </source>
</evidence>
<comment type="similarity">
    <text evidence="1">Belongs to the peptidase S1 family.</text>
</comment>
<evidence type="ECO:0000259" key="3">
    <source>
        <dbReference type="PROSITE" id="PS50240"/>
    </source>
</evidence>
<reference evidence="5" key="1">
    <citation type="journal article" date="2008" name="J. Bacteriol.">
        <title>Genome sequence of the fish pathogen Renibacterium salmoninarum suggests reductive evolution away from an environmental Arthrobacter ancestor.</title>
        <authorList>
            <person name="Wiens G.D."/>
            <person name="Rockey D.D."/>
            <person name="Wu Z."/>
            <person name="Chang J."/>
            <person name="Levy R."/>
            <person name="Crane S."/>
            <person name="Chen D.S."/>
            <person name="Capri G.R."/>
            <person name="Burnett J.R."/>
            <person name="Sudheesh P.S."/>
            <person name="Schipma M.J."/>
            <person name="Burd H."/>
            <person name="Bhattacharyya A."/>
            <person name="Rhodes L.D."/>
            <person name="Kaul R."/>
            <person name="Strom M.S."/>
        </authorList>
    </citation>
    <scope>NUCLEOTIDE SEQUENCE [LARGE SCALE GENOMIC DNA]</scope>
    <source>
        <strain evidence="5">ATCC 33209 / DSM 20767 / JCM 11484 / NBRC 15589 / NCIMB 2235</strain>
    </source>
</reference>
<sequence length="276" mass="28062">MLLSRVGKPSGQQRGLPELIIQKMTKSRIRMNKIFKSVLVGAAAASMAFLGTGVASAAPVGNGSATPDIVGGTKAPATPWAVQLVFVQNGSSYGCTGEAISKDYILTANHCIDGISSMNVYYSNSNSTANRGTAIKADKWTTSGKGDVALVHLSASKDLGSYPALADSYTAKSGDAGKIMGYGLRANQVRPDGLYQANVSVLGASRDAYNGTAVHIKGGDGAANHSDSGGPLIIGGKIVGVCSTGDSSDPGADIHAGSSYANLTASRSWIKSTSGV</sequence>
<dbReference type="InterPro" id="IPR043504">
    <property type="entry name" value="Peptidase_S1_PA_chymotrypsin"/>
</dbReference>